<reference evidence="2 3" key="1">
    <citation type="journal article" date="2016" name="Mol. Biol. Evol.">
        <title>Comparative Genomics of Early-Diverging Mushroom-Forming Fungi Provides Insights into the Origins of Lignocellulose Decay Capabilities.</title>
        <authorList>
            <person name="Nagy L.G."/>
            <person name="Riley R."/>
            <person name="Tritt A."/>
            <person name="Adam C."/>
            <person name="Daum C."/>
            <person name="Floudas D."/>
            <person name="Sun H."/>
            <person name="Yadav J.S."/>
            <person name="Pangilinan J."/>
            <person name="Larsson K.H."/>
            <person name="Matsuura K."/>
            <person name="Barry K."/>
            <person name="Labutti K."/>
            <person name="Kuo R."/>
            <person name="Ohm R.A."/>
            <person name="Bhattacharya S.S."/>
            <person name="Shirouzu T."/>
            <person name="Yoshinaga Y."/>
            <person name="Martin F.M."/>
            <person name="Grigoriev I.V."/>
            <person name="Hibbett D.S."/>
        </authorList>
    </citation>
    <scope>NUCLEOTIDE SEQUENCE [LARGE SCALE GENOMIC DNA]</scope>
    <source>
        <strain evidence="2 3">L-15889</strain>
    </source>
</reference>
<feature type="compositionally biased region" description="Pro residues" evidence="1">
    <location>
        <begin position="87"/>
        <end position="113"/>
    </location>
</feature>
<evidence type="ECO:0000256" key="1">
    <source>
        <dbReference type="SAM" id="MobiDB-lite"/>
    </source>
</evidence>
<proteinExistence type="predicted"/>
<gene>
    <name evidence="2" type="ORF">DAEQUDRAFT_343054</name>
</gene>
<name>A0A165PG20_9APHY</name>
<feature type="region of interest" description="Disordered" evidence="1">
    <location>
        <begin position="36"/>
        <end position="191"/>
    </location>
</feature>
<keyword evidence="3" id="KW-1185">Reference proteome</keyword>
<accession>A0A165PG20</accession>
<organism evidence="2 3">
    <name type="scientific">Daedalea quercina L-15889</name>
    <dbReference type="NCBI Taxonomy" id="1314783"/>
    <lineage>
        <taxon>Eukaryota</taxon>
        <taxon>Fungi</taxon>
        <taxon>Dikarya</taxon>
        <taxon>Basidiomycota</taxon>
        <taxon>Agaricomycotina</taxon>
        <taxon>Agaricomycetes</taxon>
        <taxon>Polyporales</taxon>
        <taxon>Fomitopsis</taxon>
    </lineage>
</organism>
<dbReference type="Proteomes" id="UP000076727">
    <property type="component" value="Unassembled WGS sequence"/>
</dbReference>
<feature type="compositionally biased region" description="Low complexity" evidence="1">
    <location>
        <begin position="114"/>
        <end position="132"/>
    </location>
</feature>
<evidence type="ECO:0000313" key="2">
    <source>
        <dbReference type="EMBL" id="KZT68169.1"/>
    </source>
</evidence>
<feature type="compositionally biased region" description="Low complexity" evidence="1">
    <location>
        <begin position="64"/>
        <end position="86"/>
    </location>
</feature>
<dbReference type="AlphaFoldDB" id="A0A165PG20"/>
<dbReference type="EMBL" id="KV429069">
    <property type="protein sequence ID" value="KZT68169.1"/>
    <property type="molecule type" value="Genomic_DNA"/>
</dbReference>
<feature type="compositionally biased region" description="Low complexity" evidence="1">
    <location>
        <begin position="176"/>
        <end position="191"/>
    </location>
</feature>
<sequence length="191" mass="20326">MPDMAYKFRLMGGEHLFDLVDLRPQTTTPPYHSLLFQGARPGLRTPQPWPSALTTPSPIPPRTPQTSTSTLSSTRPAWVPSWAPPSTTRPPSPTRDHPPSPATAPPPSAPSTRPPRTMVCTTLTTRPAATRTSANQRSSPHQCRLLPRTRLSAKSGVTLPPSMPPLASAHAGARCSSSGPSRSSLLSSSSS</sequence>
<evidence type="ECO:0000313" key="3">
    <source>
        <dbReference type="Proteomes" id="UP000076727"/>
    </source>
</evidence>
<protein>
    <submittedName>
        <fullName evidence="2">Uncharacterized protein</fullName>
    </submittedName>
</protein>